<dbReference type="KEGG" id="qsa:O6P43_009711"/>
<evidence type="ECO:0000256" key="6">
    <source>
        <dbReference type="ARBA" id="ARBA00022989"/>
    </source>
</evidence>
<keyword evidence="6 8" id="KW-1133">Transmembrane helix</keyword>
<comment type="caution">
    <text evidence="10">The sequence shown here is derived from an EMBL/GenBank/DDBJ whole genome shotgun (WGS) entry which is preliminary data.</text>
</comment>
<comment type="subunit">
    <text evidence="3 8">Homodimer and heterodimers.</text>
</comment>
<evidence type="ECO:0000256" key="1">
    <source>
        <dbReference type="ARBA" id="ARBA00004651"/>
    </source>
</evidence>
<feature type="transmembrane region" description="Helical" evidence="8">
    <location>
        <begin position="118"/>
        <end position="137"/>
    </location>
</feature>
<name>A0AAD7VDC5_QUISA</name>
<comment type="caution">
    <text evidence="8">Lacks conserved residue(s) required for the propagation of feature annotation.</text>
</comment>
<dbReference type="AlphaFoldDB" id="A0AAD7VDC5"/>
<organism evidence="10 11">
    <name type="scientific">Quillaja saponaria</name>
    <name type="common">Soap bark tree</name>
    <dbReference type="NCBI Taxonomy" id="32244"/>
    <lineage>
        <taxon>Eukaryota</taxon>
        <taxon>Viridiplantae</taxon>
        <taxon>Streptophyta</taxon>
        <taxon>Embryophyta</taxon>
        <taxon>Tracheophyta</taxon>
        <taxon>Spermatophyta</taxon>
        <taxon>Magnoliopsida</taxon>
        <taxon>eudicotyledons</taxon>
        <taxon>Gunneridae</taxon>
        <taxon>Pentapetalae</taxon>
        <taxon>rosids</taxon>
        <taxon>fabids</taxon>
        <taxon>Fabales</taxon>
        <taxon>Quillajaceae</taxon>
        <taxon>Quillaja</taxon>
    </lineage>
</organism>
<dbReference type="Proteomes" id="UP001163823">
    <property type="component" value="Chromosome 4"/>
</dbReference>
<evidence type="ECO:0000256" key="2">
    <source>
        <dbReference type="ARBA" id="ARBA00007651"/>
    </source>
</evidence>
<protein>
    <recommendedName>
        <fullName evidence="8">CASP-like protein</fullName>
    </recommendedName>
</protein>
<dbReference type="PANTHER" id="PTHR33573:SF47">
    <property type="entry name" value="CASP-LIKE PROTEIN 1U1"/>
    <property type="match status" value="1"/>
</dbReference>
<dbReference type="PANTHER" id="PTHR33573">
    <property type="entry name" value="CASP-LIKE PROTEIN 4A4"/>
    <property type="match status" value="1"/>
</dbReference>
<evidence type="ECO:0000256" key="4">
    <source>
        <dbReference type="ARBA" id="ARBA00022475"/>
    </source>
</evidence>
<proteinExistence type="inferred from homology"/>
<dbReference type="GO" id="GO:0005886">
    <property type="term" value="C:plasma membrane"/>
    <property type="evidence" value="ECO:0007669"/>
    <property type="project" value="UniProtKB-SubCell"/>
</dbReference>
<comment type="similarity">
    <text evidence="2 8">Belongs to the Casparian strip membrane proteins (CASP) family.</text>
</comment>
<feature type="transmembrane region" description="Helical" evidence="8">
    <location>
        <begin position="28"/>
        <end position="50"/>
    </location>
</feature>
<dbReference type="InterPro" id="IPR006459">
    <property type="entry name" value="CASP/CASPL"/>
</dbReference>
<dbReference type="InterPro" id="IPR006702">
    <property type="entry name" value="CASP_dom"/>
</dbReference>
<accession>A0AAD7VDC5</accession>
<comment type="subcellular location">
    <subcellularLocation>
        <location evidence="1 8">Cell membrane</location>
        <topology evidence="1 8">Multi-pass membrane protein</topology>
    </subcellularLocation>
</comment>
<keyword evidence="11" id="KW-1185">Reference proteome</keyword>
<dbReference type="NCBIfam" id="TIGR01569">
    <property type="entry name" value="A_tha_TIGR01569"/>
    <property type="match status" value="1"/>
</dbReference>
<evidence type="ECO:0000313" key="10">
    <source>
        <dbReference type="EMBL" id="KAJ7971721.1"/>
    </source>
</evidence>
<dbReference type="Pfam" id="PF04535">
    <property type="entry name" value="CASP_dom"/>
    <property type="match status" value="1"/>
</dbReference>
<evidence type="ECO:0000256" key="5">
    <source>
        <dbReference type="ARBA" id="ARBA00022692"/>
    </source>
</evidence>
<sequence>MAVGRNSSILQPKPLGILISTPEQKTFFIAQFILRFLAIIFTVTSISVMVTSRQSVKIFGFNIEARFYYSSANKFLVGVEAVVCAFSVLTLVLVLYYLLRRGGFQPRSYFFLFMHDMVMMLLMISGCVAATSIGYVGRYGEEHMYWQPVCNHVGRFCNKILEAPAYRGSFVGSTDFWTFVTEYIPTILKLDWN</sequence>
<evidence type="ECO:0000313" key="11">
    <source>
        <dbReference type="Proteomes" id="UP001163823"/>
    </source>
</evidence>
<feature type="transmembrane region" description="Helical" evidence="8">
    <location>
        <begin position="75"/>
        <end position="98"/>
    </location>
</feature>
<evidence type="ECO:0000256" key="8">
    <source>
        <dbReference type="RuleBase" id="RU361233"/>
    </source>
</evidence>
<evidence type="ECO:0000259" key="9">
    <source>
        <dbReference type="Pfam" id="PF04535"/>
    </source>
</evidence>
<feature type="domain" description="Casparian strip membrane protein" evidence="9">
    <location>
        <begin position="27"/>
        <end position="161"/>
    </location>
</feature>
<keyword evidence="4 8" id="KW-1003">Cell membrane</keyword>
<keyword evidence="5 8" id="KW-0812">Transmembrane</keyword>
<evidence type="ECO:0000256" key="7">
    <source>
        <dbReference type="ARBA" id="ARBA00023136"/>
    </source>
</evidence>
<evidence type="ECO:0000256" key="3">
    <source>
        <dbReference type="ARBA" id="ARBA00011489"/>
    </source>
</evidence>
<dbReference type="EMBL" id="JARAOO010000004">
    <property type="protein sequence ID" value="KAJ7971721.1"/>
    <property type="molecule type" value="Genomic_DNA"/>
</dbReference>
<gene>
    <name evidence="10" type="ORF">O6P43_009711</name>
</gene>
<keyword evidence="7 8" id="KW-0472">Membrane</keyword>
<reference evidence="10" key="1">
    <citation type="journal article" date="2023" name="Science">
        <title>Elucidation of the pathway for biosynthesis of saponin adjuvants from the soapbark tree.</title>
        <authorList>
            <person name="Reed J."/>
            <person name="Orme A."/>
            <person name="El-Demerdash A."/>
            <person name="Owen C."/>
            <person name="Martin L.B.B."/>
            <person name="Misra R.C."/>
            <person name="Kikuchi S."/>
            <person name="Rejzek M."/>
            <person name="Martin A.C."/>
            <person name="Harkess A."/>
            <person name="Leebens-Mack J."/>
            <person name="Louveau T."/>
            <person name="Stephenson M.J."/>
            <person name="Osbourn A."/>
        </authorList>
    </citation>
    <scope>NUCLEOTIDE SEQUENCE</scope>
    <source>
        <strain evidence="10">S10</strain>
    </source>
</reference>